<dbReference type="PANTHER" id="PTHR48079">
    <property type="entry name" value="PROTEIN YEEZ"/>
    <property type="match status" value="1"/>
</dbReference>
<dbReference type="InterPro" id="IPR036291">
    <property type="entry name" value="NAD(P)-bd_dom_sf"/>
</dbReference>
<evidence type="ECO:0000313" key="3">
    <source>
        <dbReference type="EMBL" id="MBD8061471.1"/>
    </source>
</evidence>
<accession>A0ABR8Z0H1</accession>
<proteinExistence type="predicted"/>
<evidence type="ECO:0000313" key="4">
    <source>
        <dbReference type="Proteomes" id="UP000661894"/>
    </source>
</evidence>
<name>A0ABR8Z0H1_9MICO</name>
<dbReference type="PANTHER" id="PTHR48079:SF6">
    <property type="entry name" value="NAD(P)-BINDING DOMAIN-CONTAINING PROTEIN-RELATED"/>
    <property type="match status" value="1"/>
</dbReference>
<protein>
    <submittedName>
        <fullName evidence="3">NAD-dependent epimerase/dehydratase family protein</fullName>
    </submittedName>
</protein>
<dbReference type="Pfam" id="PF01370">
    <property type="entry name" value="Epimerase"/>
    <property type="match status" value="1"/>
</dbReference>
<keyword evidence="4" id="KW-1185">Reference proteome</keyword>
<sequence length="542" mass="58758">MRVAVVGASGNSGTALLHALREEEQVTEVVGIARRRPDGTAAPYDVARWEQVDIAAPVALADGEDFVVDELARALDGVDTVVHLAWLIQPNHERDLLRRANVDGTRRVVEACLRAGVGHLVVASSVGSYSPVDDDERRDESWPAHGSATTSHYAVDKAAQERILDEAEAAGLSVARVRPALVFDADAGAEIMRLFLGALVPPALLRPGGLPFLPLPAGLRLQVVHGDDLADAYRRIIVQGATGAFNIATEPVLTGKDLAEVLDHGRVVEVPPAALRPVVSLAWQARALAADAGWLDMAMNVPLMDTTRARTELGWEPRGEAKETLRELLVGMVEGQGTPSPQMRPRESWPQDQLPPGSVPADGLVAEAEEDSAAHRVPAHLQRDILGLYLSDHLTGATAGLERSERMAADYADTDHGEELARVALEIREERELLVNLMDSLSLRRRPHRQAAAWVAERAGRLKVNERPGGSPMTPVLESELMRSAVMGKLGLWQTLVELSPDLGLPAPMFEALAQQARDQAETYERFHQHIIGTAFRQGEID</sequence>
<dbReference type="RefSeq" id="WP_251838579.1">
    <property type="nucleotide sequence ID" value="NZ_JACSPO010000001.1"/>
</dbReference>
<dbReference type="InterPro" id="IPR051783">
    <property type="entry name" value="NAD(P)-dependent_oxidoreduct"/>
</dbReference>
<feature type="region of interest" description="Disordered" evidence="1">
    <location>
        <begin position="335"/>
        <end position="357"/>
    </location>
</feature>
<dbReference type="SUPFAM" id="SSF51735">
    <property type="entry name" value="NAD(P)-binding Rossmann-fold domains"/>
    <property type="match status" value="1"/>
</dbReference>
<organism evidence="3 4">
    <name type="scientific">Oceanitalea stevensii</name>
    <dbReference type="NCBI Taxonomy" id="2763072"/>
    <lineage>
        <taxon>Bacteria</taxon>
        <taxon>Bacillati</taxon>
        <taxon>Actinomycetota</taxon>
        <taxon>Actinomycetes</taxon>
        <taxon>Micrococcales</taxon>
        <taxon>Bogoriellaceae</taxon>
        <taxon>Georgenia</taxon>
    </lineage>
</organism>
<gene>
    <name evidence="3" type="ORF">H9624_03930</name>
</gene>
<reference evidence="3 4" key="1">
    <citation type="submission" date="2020-08" db="EMBL/GenBank/DDBJ databases">
        <title>A Genomic Blueprint of the Chicken Gut Microbiome.</title>
        <authorList>
            <person name="Gilroy R."/>
            <person name="Ravi A."/>
            <person name="Getino M."/>
            <person name="Pursley I."/>
            <person name="Horton D.L."/>
            <person name="Alikhan N.-F."/>
            <person name="Baker D."/>
            <person name="Gharbi K."/>
            <person name="Hall N."/>
            <person name="Watson M."/>
            <person name="Adriaenssens E.M."/>
            <person name="Foster-Nyarko E."/>
            <person name="Jarju S."/>
            <person name="Secka A."/>
            <person name="Antonio M."/>
            <person name="Oren A."/>
            <person name="Chaudhuri R."/>
            <person name="La Ragione R.M."/>
            <person name="Hildebrand F."/>
            <person name="Pallen M.J."/>
        </authorList>
    </citation>
    <scope>NUCLEOTIDE SEQUENCE [LARGE SCALE GENOMIC DNA]</scope>
    <source>
        <strain evidence="3 4">Sa1BUA1</strain>
    </source>
</reference>
<dbReference type="Proteomes" id="UP000661894">
    <property type="component" value="Unassembled WGS sequence"/>
</dbReference>
<dbReference type="InterPro" id="IPR001509">
    <property type="entry name" value="Epimerase_deHydtase"/>
</dbReference>
<evidence type="ECO:0000256" key="1">
    <source>
        <dbReference type="SAM" id="MobiDB-lite"/>
    </source>
</evidence>
<dbReference type="Gene3D" id="3.40.50.720">
    <property type="entry name" value="NAD(P)-binding Rossmann-like Domain"/>
    <property type="match status" value="1"/>
</dbReference>
<dbReference type="EMBL" id="JACSPO010000001">
    <property type="protein sequence ID" value="MBD8061471.1"/>
    <property type="molecule type" value="Genomic_DNA"/>
</dbReference>
<feature type="region of interest" description="Disordered" evidence="1">
    <location>
        <begin position="128"/>
        <end position="150"/>
    </location>
</feature>
<comment type="caution">
    <text evidence="3">The sequence shown here is derived from an EMBL/GenBank/DDBJ whole genome shotgun (WGS) entry which is preliminary data.</text>
</comment>
<feature type="domain" description="NAD-dependent epimerase/dehydratase" evidence="2">
    <location>
        <begin position="3"/>
        <end position="248"/>
    </location>
</feature>
<evidence type="ECO:0000259" key="2">
    <source>
        <dbReference type="Pfam" id="PF01370"/>
    </source>
</evidence>